<evidence type="ECO:0000256" key="2">
    <source>
        <dbReference type="ARBA" id="ARBA00022840"/>
    </source>
</evidence>
<dbReference type="PANTHER" id="PTHR43158">
    <property type="entry name" value="SKFA PEPTIDE EXPORT ATP-BINDING PROTEIN SKFE"/>
    <property type="match status" value="1"/>
</dbReference>
<sequence>MSDDALFLFLTTSIIYFKEEEEDRSDKEEVIKDKTSINIMTQKQQTTISLQVKNLSYAYPMEPSEIIKDFTLELPKGSRCLLSGANGAGKSTLLQILAGKTMVAEDKVRVLGRPPFHDFNLSCSGELSYLGSQWRRNVGSAGGDVPLAGDFPARQMIFGVENVDPERRERLIKLLDIDLDWSMMALSDGQRRRVQICLGLLKPYEVLLCDEITVDLDILGRLDLLKFFEEECEERGATIIYATHIFDGMHDWMTHLAFISNGELKYGQGGRKEDIEEIKGIDHLLSTIEDWLRVDRDETKARKLLEGPKKRVDPYAHFGSRQMSYYGC</sequence>
<dbReference type="SMART" id="SM00382">
    <property type="entry name" value="AAA"/>
    <property type="match status" value="1"/>
</dbReference>
<feature type="domain" description="ABC transporter" evidence="3">
    <location>
        <begin position="50"/>
        <end position="288"/>
    </location>
</feature>
<dbReference type="SUPFAM" id="SSF52540">
    <property type="entry name" value="P-loop containing nucleoside triphosphate hydrolases"/>
    <property type="match status" value="1"/>
</dbReference>
<dbReference type="GO" id="GO:0005524">
    <property type="term" value="F:ATP binding"/>
    <property type="evidence" value="ECO:0007669"/>
    <property type="project" value="UniProtKB-KW"/>
</dbReference>
<dbReference type="PROSITE" id="PS50893">
    <property type="entry name" value="ABC_TRANSPORTER_2"/>
    <property type="match status" value="1"/>
</dbReference>
<dbReference type="Gene3D" id="3.40.50.300">
    <property type="entry name" value="P-loop containing nucleotide triphosphate hydrolases"/>
    <property type="match status" value="1"/>
</dbReference>
<evidence type="ECO:0000313" key="5">
    <source>
        <dbReference type="Proteomes" id="UP000198341"/>
    </source>
</evidence>
<dbReference type="InterPro" id="IPR003439">
    <property type="entry name" value="ABC_transporter-like_ATP-bd"/>
</dbReference>
<keyword evidence="2" id="KW-0067">ATP-binding</keyword>
<dbReference type="EMBL" id="FO082269">
    <property type="protein sequence ID" value="CCO18380.1"/>
    <property type="molecule type" value="Genomic_DNA"/>
</dbReference>
<reference evidence="4 5" key="1">
    <citation type="submission" date="2011-10" db="EMBL/GenBank/DDBJ databases">
        <authorList>
            <person name="Genoscope - CEA"/>
        </authorList>
    </citation>
    <scope>NUCLEOTIDE SEQUENCE [LARGE SCALE GENOMIC DNA]</scope>
    <source>
        <strain evidence="4 5">RCC 1105</strain>
    </source>
</reference>
<protein>
    <recommendedName>
        <fullName evidence="3">ABC transporter domain-containing protein</fullName>
    </recommendedName>
</protein>
<proteinExistence type="predicted"/>
<dbReference type="Proteomes" id="UP000198341">
    <property type="component" value="Chromosome 10"/>
</dbReference>
<dbReference type="InterPro" id="IPR027417">
    <property type="entry name" value="P-loop_NTPase"/>
</dbReference>
<dbReference type="OrthoDB" id="6512918at2759"/>
<accession>K8F0T2</accession>
<evidence type="ECO:0000256" key="1">
    <source>
        <dbReference type="ARBA" id="ARBA00022741"/>
    </source>
</evidence>
<dbReference type="InterPro" id="IPR003593">
    <property type="entry name" value="AAA+_ATPase"/>
</dbReference>
<dbReference type="GO" id="GO:0016887">
    <property type="term" value="F:ATP hydrolysis activity"/>
    <property type="evidence" value="ECO:0007669"/>
    <property type="project" value="InterPro"/>
</dbReference>
<dbReference type="KEGG" id="bpg:Bathy10g04210"/>
<name>K8F0T2_9CHLO</name>
<keyword evidence="5" id="KW-1185">Reference proteome</keyword>
<evidence type="ECO:0000313" key="4">
    <source>
        <dbReference type="EMBL" id="CCO18380.1"/>
    </source>
</evidence>
<dbReference type="Pfam" id="PF00005">
    <property type="entry name" value="ABC_tran"/>
    <property type="match status" value="1"/>
</dbReference>
<dbReference type="eggNOG" id="KOG2355">
    <property type="taxonomic scope" value="Eukaryota"/>
</dbReference>
<gene>
    <name evidence="4" type="ordered locus">Bathy10g04210</name>
</gene>
<dbReference type="PANTHER" id="PTHR43158:SF2">
    <property type="entry name" value="SKFA PEPTIDE EXPORT ATP-BINDING PROTEIN SKFE"/>
    <property type="match status" value="1"/>
</dbReference>
<dbReference type="AlphaFoldDB" id="K8F0T2"/>
<keyword evidence="1" id="KW-0547">Nucleotide-binding</keyword>
<dbReference type="GeneID" id="19013497"/>
<dbReference type="RefSeq" id="XP_007510847.1">
    <property type="nucleotide sequence ID" value="XM_007510785.1"/>
</dbReference>
<organism evidence="4 5">
    <name type="scientific">Bathycoccus prasinos</name>
    <dbReference type="NCBI Taxonomy" id="41875"/>
    <lineage>
        <taxon>Eukaryota</taxon>
        <taxon>Viridiplantae</taxon>
        <taxon>Chlorophyta</taxon>
        <taxon>Mamiellophyceae</taxon>
        <taxon>Mamiellales</taxon>
        <taxon>Bathycoccaceae</taxon>
        <taxon>Bathycoccus</taxon>
    </lineage>
</organism>
<evidence type="ECO:0000259" key="3">
    <source>
        <dbReference type="PROSITE" id="PS50893"/>
    </source>
</evidence>